<dbReference type="Proteomes" id="UP001428774">
    <property type="component" value="Unassembled WGS sequence"/>
</dbReference>
<sequence length="423" mass="47162">MLNIGTPRRCFEQRPQTIGNTNVSKYNALLAPLQIKSLMIRNRIFSTGHVPGYASDGLPTERYFRYHEEKAKGGIGLTIFGGTTAVSPEHTAALWSQLRVADDGVIPHLAGMRERVHAHGAAVMIQLDHLGRRMAWNTENWIPAMAPSPIPEPGHRSFPREMDQHDIDRVIEEFAAATWRAREAGLDGVELSAAGPHIFAQFWSPFCNRRTDGYGGSFDNRMRFSLELLEAVRKRVGPDFVVGMRVPGDEYHSEGLHPEECLKIAKRLEDTGMIDFLDVYGGQSYEHYTFSMTNTNMSFPIAPYLHLPMAFRSEINLPILHAQRIQDIDTAARAISEGATDMVGMTRAHLSDPHIMRKLMEGRPDDIRQCVGAAYCIDQLDFGPAMCLHNPATGREEHLPQTLVRKTSGLRKVVVVGGGPSRA</sequence>
<evidence type="ECO:0000259" key="3">
    <source>
        <dbReference type="Pfam" id="PF00724"/>
    </source>
</evidence>
<dbReference type="PANTHER" id="PTHR43656">
    <property type="entry name" value="BINDING OXIDOREDUCTASE, PUTATIVE (AFU_ORTHOLOGUE AFUA_2G08260)-RELATED"/>
    <property type="match status" value="1"/>
</dbReference>
<evidence type="ECO:0000256" key="2">
    <source>
        <dbReference type="ARBA" id="ARBA00023002"/>
    </source>
</evidence>
<name>A0AAW9ST75_9RHOB</name>
<dbReference type="SUPFAM" id="SSF51395">
    <property type="entry name" value="FMN-linked oxidoreductases"/>
    <property type="match status" value="1"/>
</dbReference>
<comment type="caution">
    <text evidence="4">The sequence shown here is derived from an EMBL/GenBank/DDBJ whole genome shotgun (WGS) entry which is preliminary data.</text>
</comment>
<keyword evidence="2" id="KW-0560">Oxidoreductase</keyword>
<dbReference type="EMBL" id="JBDNCH010000004">
    <property type="protein sequence ID" value="MEN9063047.1"/>
    <property type="molecule type" value="Genomic_DNA"/>
</dbReference>
<evidence type="ECO:0000313" key="5">
    <source>
        <dbReference type="Proteomes" id="UP001428774"/>
    </source>
</evidence>
<protein>
    <recommendedName>
        <fullName evidence="3">NADH:flavin oxidoreductase/NADH oxidase N-terminal domain-containing protein</fullName>
    </recommendedName>
</protein>
<dbReference type="GO" id="GO:0016491">
    <property type="term" value="F:oxidoreductase activity"/>
    <property type="evidence" value="ECO:0007669"/>
    <property type="project" value="UniProtKB-KW"/>
</dbReference>
<organism evidence="4 5">
    <name type="scientific">Ponticoccus litoralis</name>
    <dbReference type="NCBI Taxonomy" id="422297"/>
    <lineage>
        <taxon>Bacteria</taxon>
        <taxon>Pseudomonadati</taxon>
        <taxon>Pseudomonadota</taxon>
        <taxon>Alphaproteobacteria</taxon>
        <taxon>Rhodobacterales</taxon>
        <taxon>Roseobacteraceae</taxon>
        <taxon>Ponticoccus</taxon>
    </lineage>
</organism>
<evidence type="ECO:0000256" key="1">
    <source>
        <dbReference type="ARBA" id="ARBA00022630"/>
    </source>
</evidence>
<dbReference type="Pfam" id="PF00724">
    <property type="entry name" value="Oxidored_FMN"/>
    <property type="match status" value="1"/>
</dbReference>
<dbReference type="AlphaFoldDB" id="A0AAW9ST75"/>
<accession>A0AAW9ST75</accession>
<keyword evidence="1" id="KW-0285">Flavoprotein</keyword>
<reference evidence="4 5" key="1">
    <citation type="submission" date="2024-05" db="EMBL/GenBank/DDBJ databases">
        <title>Genome sequence of Ponticoccus litoralis KCCM 90028.</title>
        <authorList>
            <person name="Kim J.M."/>
            <person name="Lee J.K."/>
            <person name="Choi B.J."/>
            <person name="Bayburt H."/>
            <person name="Baek J.H."/>
            <person name="Jeon C.O."/>
        </authorList>
    </citation>
    <scope>NUCLEOTIDE SEQUENCE [LARGE SCALE GENOMIC DNA]</scope>
    <source>
        <strain evidence="4 5">KCCM 90028</strain>
    </source>
</reference>
<dbReference type="InterPro" id="IPR013785">
    <property type="entry name" value="Aldolase_TIM"/>
</dbReference>
<dbReference type="Gene3D" id="3.20.20.70">
    <property type="entry name" value="Aldolase class I"/>
    <property type="match status" value="1"/>
</dbReference>
<evidence type="ECO:0000313" key="4">
    <source>
        <dbReference type="EMBL" id="MEN9063047.1"/>
    </source>
</evidence>
<keyword evidence="5" id="KW-1185">Reference proteome</keyword>
<dbReference type="RefSeq" id="WP_347168155.1">
    <property type="nucleotide sequence ID" value="NZ_JBDNCH010000004.1"/>
</dbReference>
<gene>
    <name evidence="4" type="ORF">ABFB10_20765</name>
</gene>
<proteinExistence type="predicted"/>
<dbReference type="PANTHER" id="PTHR43656:SF2">
    <property type="entry name" value="BINDING OXIDOREDUCTASE, PUTATIVE (AFU_ORTHOLOGUE AFUA_2G08260)-RELATED"/>
    <property type="match status" value="1"/>
</dbReference>
<dbReference type="InterPro" id="IPR051799">
    <property type="entry name" value="NADH_flavin_oxidoreductase"/>
</dbReference>
<feature type="domain" description="NADH:flavin oxidoreductase/NADH oxidase N-terminal" evidence="3">
    <location>
        <begin position="29"/>
        <end position="365"/>
    </location>
</feature>
<dbReference type="InterPro" id="IPR001155">
    <property type="entry name" value="OxRdtase_FMN_N"/>
</dbReference>
<dbReference type="CDD" id="cd04734">
    <property type="entry name" value="OYE_like_3_FMN"/>
    <property type="match status" value="1"/>
</dbReference>
<dbReference type="GO" id="GO:0010181">
    <property type="term" value="F:FMN binding"/>
    <property type="evidence" value="ECO:0007669"/>
    <property type="project" value="InterPro"/>
</dbReference>